<sequence>MSNELFIFDMDDTLIDGDSSTIWNHFLVERGIVTDPSFLRQDDALMQLYRQGKMSMEDYLSFTLQPLEKIPLPQLEQWVGECISEKIMPRIYPQAKALLKQLQSQQQEILVISATASLIVQPLARAMGIQQALGIDLREKSGRLTAQVEGTASYREGKVTRLKQWLEQLNLNRSHLNIHFYTDSINDLPLCLYADQVHLVNPCPLLTEAAEAHWHAHHWAH</sequence>
<dbReference type="InterPro" id="IPR023214">
    <property type="entry name" value="HAD_sf"/>
</dbReference>
<comment type="caution">
    <text evidence="4">The sequence shown here is derived from an EMBL/GenBank/DDBJ whole genome shotgun (WGS) entry which is preliminary data.</text>
</comment>
<dbReference type="AlphaFoldDB" id="A0A1T1HCC5"/>
<dbReference type="InterPro" id="IPR050582">
    <property type="entry name" value="HAD-like_SerB"/>
</dbReference>
<dbReference type="GO" id="GO:0046872">
    <property type="term" value="F:metal ion binding"/>
    <property type="evidence" value="ECO:0007669"/>
    <property type="project" value="UniProtKB-KW"/>
</dbReference>
<dbReference type="InterPro" id="IPR036412">
    <property type="entry name" value="HAD-like_sf"/>
</dbReference>
<keyword evidence="2 4" id="KW-0378">Hydrolase</keyword>
<reference evidence="4" key="1">
    <citation type="submission" date="2017-02" db="EMBL/GenBank/DDBJ databases">
        <title>Draft Genome Sequence of the Salt Water Bacterium Oceanospirillum linum ATCC 11336.</title>
        <authorList>
            <person name="Trachtenberg A.M."/>
            <person name="Carney J.G."/>
            <person name="Linnane J.D."/>
            <person name="Rheaume B.A."/>
            <person name="Pitts N.L."/>
            <person name="Mykles D.L."/>
            <person name="Maclea K.S."/>
        </authorList>
    </citation>
    <scope>NUCLEOTIDE SEQUENCE [LARGE SCALE GENOMIC DNA]</scope>
    <source>
        <strain evidence="4">ATCC 11336</strain>
    </source>
</reference>
<accession>A0A1T1HCC5</accession>
<proteinExistence type="predicted"/>
<dbReference type="Gene3D" id="3.40.50.1000">
    <property type="entry name" value="HAD superfamily/HAD-like"/>
    <property type="match status" value="1"/>
</dbReference>
<evidence type="ECO:0000313" key="5">
    <source>
        <dbReference type="Proteomes" id="UP000190064"/>
    </source>
</evidence>
<keyword evidence="1" id="KW-0479">Metal-binding</keyword>
<gene>
    <name evidence="4" type="ORF">BTA35_0205245</name>
</gene>
<evidence type="ECO:0000256" key="3">
    <source>
        <dbReference type="ARBA" id="ARBA00022842"/>
    </source>
</evidence>
<dbReference type="NCBIfam" id="TIGR01488">
    <property type="entry name" value="HAD-SF-IB"/>
    <property type="match status" value="1"/>
</dbReference>
<evidence type="ECO:0000256" key="2">
    <source>
        <dbReference type="ARBA" id="ARBA00022801"/>
    </source>
</evidence>
<dbReference type="Gene3D" id="1.20.1440.100">
    <property type="entry name" value="SG protein - dephosphorylation function"/>
    <property type="match status" value="1"/>
</dbReference>
<dbReference type="PANTHER" id="PTHR43344:SF13">
    <property type="entry name" value="PHOSPHATASE RV3661-RELATED"/>
    <property type="match status" value="1"/>
</dbReference>
<dbReference type="InterPro" id="IPR006385">
    <property type="entry name" value="HAD_hydro_SerB1"/>
</dbReference>
<keyword evidence="3" id="KW-0460">Magnesium</keyword>
<dbReference type="EMBL" id="MTSD02000002">
    <property type="protein sequence ID" value="OOV87453.1"/>
    <property type="molecule type" value="Genomic_DNA"/>
</dbReference>
<dbReference type="RefSeq" id="WP_078318783.1">
    <property type="nucleotide sequence ID" value="NZ_FXTS01000002.1"/>
</dbReference>
<dbReference type="NCBIfam" id="TIGR01490">
    <property type="entry name" value="HAD-SF-IB-hyp1"/>
    <property type="match status" value="1"/>
</dbReference>
<organism evidence="4 5">
    <name type="scientific">Oceanospirillum linum</name>
    <dbReference type="NCBI Taxonomy" id="966"/>
    <lineage>
        <taxon>Bacteria</taxon>
        <taxon>Pseudomonadati</taxon>
        <taxon>Pseudomonadota</taxon>
        <taxon>Gammaproteobacteria</taxon>
        <taxon>Oceanospirillales</taxon>
        <taxon>Oceanospirillaceae</taxon>
        <taxon>Oceanospirillum</taxon>
    </lineage>
</organism>
<dbReference type="Proteomes" id="UP000190064">
    <property type="component" value="Unassembled WGS sequence"/>
</dbReference>
<evidence type="ECO:0000256" key="1">
    <source>
        <dbReference type="ARBA" id="ARBA00022723"/>
    </source>
</evidence>
<dbReference type="PANTHER" id="PTHR43344">
    <property type="entry name" value="PHOSPHOSERINE PHOSPHATASE"/>
    <property type="match status" value="1"/>
</dbReference>
<dbReference type="STRING" id="966.BTA35_0205245"/>
<dbReference type="CDD" id="cd02612">
    <property type="entry name" value="HAD_PGPPase"/>
    <property type="match status" value="1"/>
</dbReference>
<dbReference type="Pfam" id="PF12710">
    <property type="entry name" value="HAD"/>
    <property type="match status" value="1"/>
</dbReference>
<protein>
    <submittedName>
        <fullName evidence="4">HAD family hydrolase</fullName>
    </submittedName>
</protein>
<keyword evidence="5" id="KW-1185">Reference proteome</keyword>
<dbReference type="GO" id="GO:0016787">
    <property type="term" value="F:hydrolase activity"/>
    <property type="evidence" value="ECO:0007669"/>
    <property type="project" value="UniProtKB-KW"/>
</dbReference>
<dbReference type="SUPFAM" id="SSF56784">
    <property type="entry name" value="HAD-like"/>
    <property type="match status" value="1"/>
</dbReference>
<name>A0A1T1HCC5_OCELI</name>
<evidence type="ECO:0000313" key="4">
    <source>
        <dbReference type="EMBL" id="OOV87453.1"/>
    </source>
</evidence>